<evidence type="ECO:0000313" key="3">
    <source>
        <dbReference type="EMBL" id="ORW87851.1"/>
    </source>
</evidence>
<dbReference type="Proteomes" id="UP000193087">
    <property type="component" value="Unassembled WGS sequence"/>
</dbReference>
<keyword evidence="4" id="KW-1185">Reference proteome</keyword>
<proteinExistence type="predicted"/>
<accession>A0A1X2DIA9</accession>
<evidence type="ECO:0000256" key="2">
    <source>
        <dbReference type="SAM" id="Phobius"/>
    </source>
</evidence>
<protein>
    <submittedName>
        <fullName evidence="3">Uncharacterized protein</fullName>
    </submittedName>
</protein>
<keyword evidence="2" id="KW-0472">Membrane</keyword>
<dbReference type="EMBL" id="LQPQ01000001">
    <property type="protein sequence ID" value="ORW87851.1"/>
    <property type="molecule type" value="Genomic_DNA"/>
</dbReference>
<organism evidence="3 4">
    <name type="scientific">Mycobacterium riyadhense</name>
    <dbReference type="NCBI Taxonomy" id="486698"/>
    <lineage>
        <taxon>Bacteria</taxon>
        <taxon>Bacillati</taxon>
        <taxon>Actinomycetota</taxon>
        <taxon>Actinomycetes</taxon>
        <taxon>Mycobacteriales</taxon>
        <taxon>Mycobacteriaceae</taxon>
        <taxon>Mycobacterium</taxon>
    </lineage>
</organism>
<sequence length="144" mass="14993">MEQGAMAGGALAAPLGTRTVMIMMAGLLAALFTQLAIVLVVCGILGCAPRTCPQIGPGPSRSPGWPGTRYEQHWNSSGTGPALQVLAASTPAWPGIRAGHVYGSAVQGRAVVPQAALARESAPRQQRRQLSERGHRVIVHGGRR</sequence>
<name>A0A1X2DIA9_9MYCO</name>
<dbReference type="STRING" id="486698.AWC22_00035"/>
<feature type="transmembrane region" description="Helical" evidence="2">
    <location>
        <begin position="20"/>
        <end position="45"/>
    </location>
</feature>
<gene>
    <name evidence="3" type="ORF">AWC22_00035</name>
</gene>
<dbReference type="RefSeq" id="WP_085248173.1">
    <property type="nucleotide sequence ID" value="NZ_CAJMWJ010000004.1"/>
</dbReference>
<evidence type="ECO:0000313" key="4">
    <source>
        <dbReference type="Proteomes" id="UP000193087"/>
    </source>
</evidence>
<evidence type="ECO:0000256" key="1">
    <source>
        <dbReference type="SAM" id="MobiDB-lite"/>
    </source>
</evidence>
<reference evidence="3 4" key="1">
    <citation type="submission" date="2016-01" db="EMBL/GenBank/DDBJ databases">
        <title>The new phylogeny of the genus Mycobacterium.</title>
        <authorList>
            <person name="Tarcisio F."/>
            <person name="Conor M."/>
            <person name="Antonella G."/>
            <person name="Elisabetta G."/>
            <person name="Giulia F.S."/>
            <person name="Sara T."/>
            <person name="Anna F."/>
            <person name="Clotilde B."/>
            <person name="Roberto B."/>
            <person name="Veronica D.S."/>
            <person name="Fabio R."/>
            <person name="Monica P."/>
            <person name="Olivier J."/>
            <person name="Enrico T."/>
            <person name="Nicola S."/>
        </authorList>
    </citation>
    <scope>NUCLEOTIDE SEQUENCE [LARGE SCALE GENOMIC DNA]</scope>
    <source>
        <strain evidence="3 4">DSM 45176</strain>
    </source>
</reference>
<comment type="caution">
    <text evidence="3">The sequence shown here is derived from an EMBL/GenBank/DDBJ whole genome shotgun (WGS) entry which is preliminary data.</text>
</comment>
<dbReference type="AlphaFoldDB" id="A0A1X2DIA9"/>
<keyword evidence="2" id="KW-0812">Transmembrane</keyword>
<dbReference type="GeneID" id="93497839"/>
<keyword evidence="2" id="KW-1133">Transmembrane helix</keyword>
<feature type="region of interest" description="Disordered" evidence="1">
    <location>
        <begin position="118"/>
        <end position="144"/>
    </location>
</feature>